<evidence type="ECO:0000259" key="8">
    <source>
        <dbReference type="Pfam" id="PF00924"/>
    </source>
</evidence>
<keyword evidence="5 7" id="KW-1133">Transmembrane helix</keyword>
<accession>A0A0M2Q2Z6</accession>
<dbReference type="InterPro" id="IPR006685">
    <property type="entry name" value="MscS_channel_2nd"/>
</dbReference>
<name>A0A0M2Q2Z6_PROHO</name>
<feature type="transmembrane region" description="Helical" evidence="7">
    <location>
        <begin position="291"/>
        <end position="314"/>
    </location>
</feature>
<feature type="domain" description="Mechanosensitive ion channel MscS" evidence="8">
    <location>
        <begin position="386"/>
        <end position="449"/>
    </location>
</feature>
<organism evidence="11 12">
    <name type="scientific">Prochlorothrix hollandica PCC 9006 = CALU 1027</name>
    <dbReference type="NCBI Taxonomy" id="317619"/>
    <lineage>
        <taxon>Bacteria</taxon>
        <taxon>Bacillati</taxon>
        <taxon>Cyanobacteriota</taxon>
        <taxon>Cyanophyceae</taxon>
        <taxon>Prochlorotrichales</taxon>
        <taxon>Prochlorotrichaceae</taxon>
        <taxon>Prochlorothrix</taxon>
    </lineage>
</organism>
<dbReference type="InterPro" id="IPR010920">
    <property type="entry name" value="LSM_dom_sf"/>
</dbReference>
<evidence type="ECO:0000313" key="11">
    <source>
        <dbReference type="EMBL" id="KKJ01638.1"/>
    </source>
</evidence>
<dbReference type="Pfam" id="PF21082">
    <property type="entry name" value="MS_channel_3rd"/>
    <property type="match status" value="1"/>
</dbReference>
<dbReference type="InterPro" id="IPR049142">
    <property type="entry name" value="MS_channel_1st"/>
</dbReference>
<keyword evidence="4 7" id="KW-0812">Transmembrane</keyword>
<feature type="transmembrane region" description="Helical" evidence="7">
    <location>
        <begin position="340"/>
        <end position="359"/>
    </location>
</feature>
<evidence type="ECO:0000256" key="4">
    <source>
        <dbReference type="ARBA" id="ARBA00022692"/>
    </source>
</evidence>
<dbReference type="PANTHER" id="PTHR30460">
    <property type="entry name" value="MODERATE CONDUCTANCE MECHANOSENSITIVE CHANNEL YBIO"/>
    <property type="match status" value="1"/>
</dbReference>
<keyword evidence="6 7" id="KW-0472">Membrane</keyword>
<dbReference type="InterPro" id="IPR011066">
    <property type="entry name" value="MscS_channel_C_sf"/>
</dbReference>
<evidence type="ECO:0000256" key="5">
    <source>
        <dbReference type="ARBA" id="ARBA00022989"/>
    </source>
</evidence>
<protein>
    <recommendedName>
        <fullName evidence="13">Mechanosensitive ion channel protein MscS</fullName>
    </recommendedName>
</protein>
<dbReference type="GO" id="GO:0005886">
    <property type="term" value="C:plasma membrane"/>
    <property type="evidence" value="ECO:0007669"/>
    <property type="project" value="UniProtKB-SubCell"/>
</dbReference>
<feature type="domain" description="Mechanosensitive ion channel transmembrane helices 2/3" evidence="10">
    <location>
        <begin position="344"/>
        <end position="384"/>
    </location>
</feature>
<evidence type="ECO:0008006" key="13">
    <source>
        <dbReference type="Google" id="ProtNLM"/>
    </source>
</evidence>
<dbReference type="InterPro" id="IPR023408">
    <property type="entry name" value="MscS_beta-dom_sf"/>
</dbReference>
<evidence type="ECO:0000256" key="3">
    <source>
        <dbReference type="ARBA" id="ARBA00022475"/>
    </source>
</evidence>
<feature type="transmembrane region" description="Helical" evidence="7">
    <location>
        <begin position="251"/>
        <end position="271"/>
    </location>
</feature>
<keyword evidence="3" id="KW-1003">Cell membrane</keyword>
<reference evidence="11" key="1">
    <citation type="submission" date="2012-04" db="EMBL/GenBank/DDBJ databases">
        <authorList>
            <person name="Borisov I.G."/>
            <person name="Ivanikova N.V."/>
            <person name="Pinevich A.V."/>
        </authorList>
    </citation>
    <scope>NUCLEOTIDE SEQUENCE</scope>
    <source>
        <strain evidence="11">CALU 1027</strain>
    </source>
</reference>
<comment type="subcellular location">
    <subcellularLocation>
        <location evidence="1">Cell membrane</location>
        <topology evidence="1">Multi-pass membrane protein</topology>
    </subcellularLocation>
</comment>
<feature type="transmembrane region" description="Helical" evidence="7">
    <location>
        <begin position="154"/>
        <end position="172"/>
    </location>
</feature>
<dbReference type="InterPro" id="IPR045276">
    <property type="entry name" value="YbiO_bact"/>
</dbReference>
<keyword evidence="12" id="KW-1185">Reference proteome</keyword>
<evidence type="ECO:0000259" key="9">
    <source>
        <dbReference type="Pfam" id="PF21082"/>
    </source>
</evidence>
<evidence type="ECO:0000256" key="1">
    <source>
        <dbReference type="ARBA" id="ARBA00004651"/>
    </source>
</evidence>
<evidence type="ECO:0000256" key="6">
    <source>
        <dbReference type="ARBA" id="ARBA00023136"/>
    </source>
</evidence>
<feature type="domain" description="Mechanosensitive ion channel MscS C-terminal" evidence="9">
    <location>
        <begin position="455"/>
        <end position="543"/>
    </location>
</feature>
<evidence type="ECO:0000256" key="7">
    <source>
        <dbReference type="SAM" id="Phobius"/>
    </source>
</evidence>
<dbReference type="EMBL" id="AJTX02000002">
    <property type="protein sequence ID" value="KKJ01638.1"/>
    <property type="molecule type" value="Genomic_DNA"/>
</dbReference>
<comment type="caution">
    <text evidence="11">The sequence shown here is derived from an EMBL/GenBank/DDBJ whole genome shotgun (WGS) entry which is preliminary data.</text>
</comment>
<dbReference type="eggNOG" id="COG0668">
    <property type="taxonomic scope" value="Bacteria"/>
</dbReference>
<dbReference type="SUPFAM" id="SSF50182">
    <property type="entry name" value="Sm-like ribonucleoproteins"/>
    <property type="match status" value="1"/>
</dbReference>
<dbReference type="SUPFAM" id="SSF82861">
    <property type="entry name" value="Mechanosensitive channel protein MscS (YggB), transmembrane region"/>
    <property type="match status" value="1"/>
</dbReference>
<dbReference type="GO" id="GO:0008381">
    <property type="term" value="F:mechanosensitive monoatomic ion channel activity"/>
    <property type="evidence" value="ECO:0007669"/>
    <property type="project" value="InterPro"/>
</dbReference>
<dbReference type="Proteomes" id="UP000034681">
    <property type="component" value="Unassembled WGS sequence"/>
</dbReference>
<evidence type="ECO:0000313" key="12">
    <source>
        <dbReference type="Proteomes" id="UP000034681"/>
    </source>
</evidence>
<dbReference type="PANTHER" id="PTHR30460:SF0">
    <property type="entry name" value="MODERATE CONDUCTANCE MECHANOSENSITIVE CHANNEL YBIO"/>
    <property type="match status" value="1"/>
</dbReference>
<dbReference type="SUPFAM" id="SSF82689">
    <property type="entry name" value="Mechanosensitive channel protein MscS (YggB), C-terminal domain"/>
    <property type="match status" value="1"/>
</dbReference>
<dbReference type="Gene3D" id="3.30.70.100">
    <property type="match status" value="1"/>
</dbReference>
<dbReference type="Pfam" id="PF00924">
    <property type="entry name" value="MS_channel_2nd"/>
    <property type="match status" value="1"/>
</dbReference>
<evidence type="ECO:0000256" key="2">
    <source>
        <dbReference type="ARBA" id="ARBA00008017"/>
    </source>
</evidence>
<comment type="similarity">
    <text evidence="2">Belongs to the MscS (TC 1.A.23) family.</text>
</comment>
<sequence>MPGWGQTPFPLPFSTLGEKVSEAVQSEGVDVGYVRLDGRNFFLVSAPKLTTDQPWQLRSRPIKERISAIELNLQQFKQTGFELDSLTVTYQFLNGLPVIYGNETLLLTVTKQDANLYGVEPEDRAETLVAIVAQALKNAVEERQPEFLRQQARIGLLLALGTLGLSGLVWVGQRYLSQQERILTHQEQALKITMETLKAERDERDPLTILENEGEDKITGDSSQITSLVAMAQTTAENRRLYSINEIKRRVLQLVQFLIWGGSFYGIVGLFPQTRFLQLALRSAVRIPLQLLSIAIATYLLIRIIAILISRLLWELEDSRLLSPEASKRLILRISTFSQVLKRISAIMLTLTGILLGLATLGLPIGPILAGAGIFGLAISFASQSVIKDAINGILILLEDQYGVGDVIEVGSLAGLVETMDLRITQLRDAEGCLITIPNGEIRAVKNRSKEWSRVDLNIPVPYDANLTEMMGLLETVALRMRQDLQWQGLILEAPQLMGVEDFSDRGVVLKVWIKTQPLKQWDVAREYRRRVKTAFDQRGIVIPIPQQALWVKSLPTAVPSTLES</sequence>
<dbReference type="Gene3D" id="1.10.287.1260">
    <property type="match status" value="1"/>
</dbReference>
<evidence type="ECO:0000259" key="10">
    <source>
        <dbReference type="Pfam" id="PF21088"/>
    </source>
</evidence>
<dbReference type="Pfam" id="PF21088">
    <property type="entry name" value="MS_channel_1st"/>
    <property type="match status" value="1"/>
</dbReference>
<dbReference type="FunFam" id="2.30.30.60:FF:000001">
    <property type="entry name" value="MscS Mechanosensitive ion channel"/>
    <property type="match status" value="1"/>
</dbReference>
<dbReference type="AlphaFoldDB" id="A0A0M2Q2Z6"/>
<dbReference type="InterPro" id="IPR011014">
    <property type="entry name" value="MscS_channel_TM-2"/>
</dbReference>
<dbReference type="Gene3D" id="2.30.30.60">
    <property type="match status" value="1"/>
</dbReference>
<proteinExistence type="inferred from homology"/>
<gene>
    <name evidence="11" type="ORF">PROH_01455</name>
</gene>
<dbReference type="InterPro" id="IPR049278">
    <property type="entry name" value="MS_channel_C"/>
</dbReference>